<dbReference type="Pfam" id="PF02210">
    <property type="entry name" value="Laminin_G_2"/>
    <property type="match status" value="4"/>
</dbReference>
<evidence type="ECO:0000256" key="5">
    <source>
        <dbReference type="ARBA" id="ARBA00023136"/>
    </source>
</evidence>
<feature type="transmembrane region" description="Helical" evidence="9">
    <location>
        <begin position="1041"/>
        <end position="1064"/>
    </location>
</feature>
<evidence type="ECO:0000313" key="13">
    <source>
        <dbReference type="Proteomes" id="UP001372834"/>
    </source>
</evidence>
<evidence type="ECO:0000256" key="6">
    <source>
        <dbReference type="ARBA" id="ARBA00023157"/>
    </source>
</evidence>
<evidence type="ECO:0000259" key="11">
    <source>
        <dbReference type="PROSITE" id="PS50026"/>
    </source>
</evidence>
<dbReference type="FunFam" id="2.10.25.10:FF:000015">
    <property type="entry name" value="neurexin-1 isoform X1"/>
    <property type="match status" value="1"/>
</dbReference>
<evidence type="ECO:0000256" key="2">
    <source>
        <dbReference type="ARBA" id="ARBA00022536"/>
    </source>
</evidence>
<dbReference type="InterPro" id="IPR027789">
    <property type="entry name" value="Syndecan/Neurexin_dom"/>
</dbReference>
<evidence type="ECO:0000256" key="7">
    <source>
        <dbReference type="PROSITE-ProRule" id="PRU00076"/>
    </source>
</evidence>
<feature type="domain" description="EGF-like" evidence="11">
    <location>
        <begin position="602"/>
        <end position="639"/>
    </location>
</feature>
<dbReference type="Proteomes" id="UP001372834">
    <property type="component" value="Unassembled WGS sequence"/>
</dbReference>
<dbReference type="AlphaFoldDB" id="A0AAN8PMZ2"/>
<evidence type="ECO:0000256" key="4">
    <source>
        <dbReference type="ARBA" id="ARBA00022989"/>
    </source>
</evidence>
<dbReference type="SMART" id="SM00181">
    <property type="entry name" value="EGF"/>
    <property type="match status" value="2"/>
</dbReference>
<sequence length="1124" mass="123720">MFTSLCKSVAFGNRKMSQGHGTIINYEKSEAWFSDQVLPNWDAKKSGTLAFKFRTVEDTALFMFSRGSGSVHPDFFGFEMIEGQMFLHFDLGSGHTKVRITTRRINDGAWHEVNLRRNGREGRVSVDDMIADFTTPGESTLLELDGGLFIGGVGNPLSPVEVPVYFWTGVLQLGFVGCMRDLIVNGNAIDIAGYARQQDTTSIRASCHVQSGQCEAQPCLNGGVCKDGWNRFTCDCSATNHGGPICGKEAATASFNGSQYITIGLPEGTKTQAEDLIIRFKTYKKEGMIFSTNNDHFGDKLELSIQGGKLKMSFRIGGLEKTISTGQNLQDYTWHVIKFSRRGNFFYLKLDNYPIIRAEKDLDKDSILEYDTLYLGCYPVIVNQAHKVEGFGGVIQQFSFNGFPWLERLNIPYRINQVRAYPNVNVTARFLKRYDSTPYRTVTFRSKHTFFKTREPNGIILYNEGKGHDFLAVELVNGHIHYLFNLGDKTIRIRDNSKAGLNDNKWHSVAIGRPRVKQHTLQVDDTFVIVTNPGHHEDLDLTNLLYLGGVRKEAYKTLPKQIQSRHGYEGCLGSLDLNGESPNAVIEALIPSNQVVKGCEEMGIKCDSRVCENRGQCVQQWNSYECDCEATSYTGPTCSDESTSFEFGPGGGIISFSIPENRQVETKADALTFGLITTKDNAILVRIESATTSDYIQLEIVEGNILVLYYLGTHENPISETGVKVDDDTYHVVRYTRSGPNSTLQIDDYNVQEYNPSGPQLSVFNTQGKVLVGGRWEANSHAIERPFSGVLSGFVFNGQRVLDLAAEKDPRVTVVGDVQPMSSISNRIHVPPPTMQQTPASNLPGLMDDLVYSGAGSGCQNDDEDQCLAVFDTGSGDDLITPVYVPPTSIPSTTKSAAGKVLNENQGNKPCDDEDCFVGSGNGEPTTEDTSSESNRGSTTTVVGTTQEETTRGSSVTGETSSSTPTETTSTTQLTTKTFKTTFGVITTSSTTTTTTSTTSSTTTTTEYIEPPQPIPPWSSSRPPFYKKRDRISSESAENTALVIGIIAGTMIAVILIILIILRFKHKNASSYKSEENKCYQQSQGPNAALLPPACSGQFDQNGALRNGNGKSSRKQKDVKEWYV</sequence>
<name>A0AAN8PMZ2_POLSC</name>
<evidence type="ECO:0008006" key="14">
    <source>
        <dbReference type="Google" id="ProtNLM"/>
    </source>
</evidence>
<feature type="domain" description="Laminin G" evidence="10">
    <location>
        <begin position="22"/>
        <end position="207"/>
    </location>
</feature>
<dbReference type="Gene3D" id="2.10.25.10">
    <property type="entry name" value="Laminin"/>
    <property type="match status" value="2"/>
</dbReference>
<evidence type="ECO:0000256" key="9">
    <source>
        <dbReference type="SAM" id="Phobius"/>
    </source>
</evidence>
<evidence type="ECO:0000256" key="3">
    <source>
        <dbReference type="ARBA" id="ARBA00022692"/>
    </source>
</evidence>
<gene>
    <name evidence="12" type="ORF">RUM43_008018</name>
</gene>
<dbReference type="InterPro" id="IPR013320">
    <property type="entry name" value="ConA-like_dom_sf"/>
</dbReference>
<protein>
    <recommendedName>
        <fullName evidence="14">Neurexin</fullName>
    </recommendedName>
</protein>
<evidence type="ECO:0000256" key="1">
    <source>
        <dbReference type="ARBA" id="ARBA00004479"/>
    </source>
</evidence>
<reference evidence="12 13" key="1">
    <citation type="submission" date="2023-10" db="EMBL/GenBank/DDBJ databases">
        <title>Genomes of two closely related lineages of the louse Polyplax serrata with different host specificities.</title>
        <authorList>
            <person name="Martinu J."/>
            <person name="Tarabai H."/>
            <person name="Stefka J."/>
            <person name="Hypsa V."/>
        </authorList>
    </citation>
    <scope>NUCLEOTIDE SEQUENCE [LARGE SCALE GENOMIC DNA]</scope>
    <source>
        <strain evidence="12">HR10_N</strain>
    </source>
</reference>
<dbReference type="PROSITE" id="PS50025">
    <property type="entry name" value="LAM_G_DOMAIN"/>
    <property type="match status" value="4"/>
</dbReference>
<dbReference type="InterPro" id="IPR001791">
    <property type="entry name" value="Laminin_G"/>
</dbReference>
<proteinExistence type="predicted"/>
<dbReference type="Gene3D" id="2.60.120.200">
    <property type="match status" value="4"/>
</dbReference>
<dbReference type="SMART" id="SM00282">
    <property type="entry name" value="LamG"/>
    <property type="match status" value="4"/>
</dbReference>
<dbReference type="SUPFAM" id="SSF49899">
    <property type="entry name" value="Concanavalin A-like lectins/glucanases"/>
    <property type="match status" value="4"/>
</dbReference>
<feature type="compositionally biased region" description="Low complexity" evidence="8">
    <location>
        <begin position="990"/>
        <end position="1006"/>
    </location>
</feature>
<keyword evidence="3 9" id="KW-0812">Transmembrane</keyword>
<feature type="compositionally biased region" description="Basic and acidic residues" evidence="8">
    <location>
        <begin position="1115"/>
        <end position="1124"/>
    </location>
</feature>
<feature type="domain" description="Laminin G" evidence="10">
    <location>
        <begin position="643"/>
        <end position="818"/>
    </location>
</feature>
<feature type="compositionally biased region" description="Low complexity" evidence="8">
    <location>
        <begin position="939"/>
        <end position="973"/>
    </location>
</feature>
<dbReference type="InterPro" id="IPR050372">
    <property type="entry name" value="Neurexin-related_CASP"/>
</dbReference>
<feature type="region of interest" description="Disordered" evidence="8">
    <location>
        <begin position="990"/>
        <end position="1023"/>
    </location>
</feature>
<dbReference type="GO" id="GO:0016020">
    <property type="term" value="C:membrane"/>
    <property type="evidence" value="ECO:0007669"/>
    <property type="project" value="UniProtKB-SubCell"/>
</dbReference>
<dbReference type="InterPro" id="IPR000742">
    <property type="entry name" value="EGF"/>
</dbReference>
<accession>A0AAN8PMZ2</accession>
<dbReference type="PANTHER" id="PTHR15036:SF89">
    <property type="entry name" value="NEUREXIN 1, ISOFORM F"/>
    <property type="match status" value="1"/>
</dbReference>
<dbReference type="PANTHER" id="PTHR15036">
    <property type="entry name" value="PIKACHURIN-LIKE PROTEIN"/>
    <property type="match status" value="1"/>
</dbReference>
<evidence type="ECO:0000259" key="10">
    <source>
        <dbReference type="PROSITE" id="PS50025"/>
    </source>
</evidence>
<keyword evidence="2 7" id="KW-0245">EGF-like domain</keyword>
<organism evidence="12 13">
    <name type="scientific">Polyplax serrata</name>
    <name type="common">Common mouse louse</name>
    <dbReference type="NCBI Taxonomy" id="468196"/>
    <lineage>
        <taxon>Eukaryota</taxon>
        <taxon>Metazoa</taxon>
        <taxon>Ecdysozoa</taxon>
        <taxon>Arthropoda</taxon>
        <taxon>Hexapoda</taxon>
        <taxon>Insecta</taxon>
        <taxon>Pterygota</taxon>
        <taxon>Neoptera</taxon>
        <taxon>Paraneoptera</taxon>
        <taxon>Psocodea</taxon>
        <taxon>Troctomorpha</taxon>
        <taxon>Phthiraptera</taxon>
        <taxon>Anoplura</taxon>
        <taxon>Polyplacidae</taxon>
        <taxon>Polyplax</taxon>
    </lineage>
</organism>
<keyword evidence="4 9" id="KW-1133">Transmembrane helix</keyword>
<dbReference type="PROSITE" id="PS50026">
    <property type="entry name" value="EGF_3"/>
    <property type="match status" value="2"/>
</dbReference>
<comment type="caution">
    <text evidence="12">The sequence shown here is derived from an EMBL/GenBank/DDBJ whole genome shotgun (WGS) entry which is preliminary data.</text>
</comment>
<evidence type="ECO:0000313" key="12">
    <source>
        <dbReference type="EMBL" id="KAK6639743.1"/>
    </source>
</evidence>
<feature type="domain" description="EGF-like" evidence="11">
    <location>
        <begin position="210"/>
        <end position="247"/>
    </location>
</feature>
<comment type="caution">
    <text evidence="7">Lacks conserved residue(s) required for the propagation of feature annotation.</text>
</comment>
<dbReference type="CDD" id="cd00110">
    <property type="entry name" value="LamG"/>
    <property type="match status" value="4"/>
</dbReference>
<dbReference type="PROSITE" id="PS00010">
    <property type="entry name" value="ASX_HYDROXYL"/>
    <property type="match status" value="1"/>
</dbReference>
<evidence type="ECO:0000256" key="8">
    <source>
        <dbReference type="SAM" id="MobiDB-lite"/>
    </source>
</evidence>
<comment type="subcellular location">
    <subcellularLocation>
        <location evidence="1">Membrane</location>
        <topology evidence="1">Single-pass type I membrane protein</topology>
    </subcellularLocation>
</comment>
<feature type="region of interest" description="Disordered" evidence="8">
    <location>
        <begin position="1100"/>
        <end position="1124"/>
    </location>
</feature>
<feature type="domain" description="Laminin G" evidence="10">
    <location>
        <begin position="421"/>
        <end position="599"/>
    </location>
</feature>
<dbReference type="EMBL" id="JAWJWE010000003">
    <property type="protein sequence ID" value="KAK6639743.1"/>
    <property type="molecule type" value="Genomic_DNA"/>
</dbReference>
<feature type="domain" description="Laminin G" evidence="10">
    <location>
        <begin position="250"/>
        <end position="428"/>
    </location>
</feature>
<keyword evidence="6" id="KW-1015">Disulfide bond</keyword>
<feature type="region of interest" description="Disordered" evidence="8">
    <location>
        <begin position="904"/>
        <end position="973"/>
    </location>
</feature>
<keyword evidence="5 9" id="KW-0472">Membrane</keyword>
<dbReference type="Pfam" id="PF01034">
    <property type="entry name" value="Syndecan"/>
    <property type="match status" value="1"/>
</dbReference>
<dbReference type="InterPro" id="IPR000152">
    <property type="entry name" value="EGF-type_Asp/Asn_hydroxyl_site"/>
</dbReference>
<dbReference type="CDD" id="cd00054">
    <property type="entry name" value="EGF_CA"/>
    <property type="match status" value="2"/>
</dbReference>